<dbReference type="InterPro" id="IPR008868">
    <property type="entry name" value="TniB"/>
</dbReference>
<keyword evidence="2" id="KW-1185">Reference proteome</keyword>
<dbReference type="RefSeq" id="WP_094364160.1">
    <property type="nucleotide sequence ID" value="NZ_NMVQ01000021.1"/>
</dbReference>
<dbReference type="InterPro" id="IPR027417">
    <property type="entry name" value="P-loop_NTPase"/>
</dbReference>
<evidence type="ECO:0000313" key="1">
    <source>
        <dbReference type="EMBL" id="OYO21152.1"/>
    </source>
</evidence>
<comment type="caution">
    <text evidence="1">The sequence shown here is derived from an EMBL/GenBank/DDBJ whole genome shotgun (WGS) entry which is preliminary data.</text>
</comment>
<dbReference type="SUPFAM" id="SSF52540">
    <property type="entry name" value="P-loop containing nucleoside triphosphate hydrolases"/>
    <property type="match status" value="1"/>
</dbReference>
<name>A0A255H0F8_9ACTN</name>
<accession>A0A255H0F8</accession>
<dbReference type="Proteomes" id="UP000216311">
    <property type="component" value="Unassembled WGS sequence"/>
</dbReference>
<protein>
    <submittedName>
        <fullName evidence="1">Uncharacterized protein</fullName>
    </submittedName>
</protein>
<dbReference type="AlphaFoldDB" id="A0A255H0F8"/>
<dbReference type="Gene3D" id="3.40.50.300">
    <property type="entry name" value="P-loop containing nucleotide triphosphate hydrolases"/>
    <property type="match status" value="1"/>
</dbReference>
<reference evidence="1 2" key="1">
    <citation type="submission" date="2017-07" db="EMBL/GenBank/DDBJ databases">
        <title>Draft whole genome sequences of clinical Proprionibacteriaceae strains.</title>
        <authorList>
            <person name="Bernier A.-M."/>
            <person name="Bernard K."/>
            <person name="Domingo M.-C."/>
        </authorList>
    </citation>
    <scope>NUCLEOTIDE SEQUENCE [LARGE SCALE GENOMIC DNA]</scope>
    <source>
        <strain evidence="1 2">NML 130396</strain>
    </source>
</reference>
<evidence type="ECO:0000313" key="2">
    <source>
        <dbReference type="Proteomes" id="UP000216311"/>
    </source>
</evidence>
<proteinExistence type="predicted"/>
<dbReference type="Pfam" id="PF05621">
    <property type="entry name" value="TniB"/>
    <property type="match status" value="1"/>
</dbReference>
<sequence>MAIPDTLQAWRDYVADEPTEPPRLTPTELAALSPTEKAQYDDDRVAFLDGNIILSTPDTDSIDLNARLLVGSLASKKFTARPGLAVSGQSTLGKSTATMWVAKKHEQRMRERTGRDKDPAFAPVVYIPTPAGTTPKGMMAAFCHWLGLPMHRTSTAQELTEQVITVLRELGTSMVLVDEIHNLKTRSSTGADAASALKGFAERLDAVFVVTSVRSDTTCRSDPTPLGPDLGRLCR</sequence>
<gene>
    <name evidence="1" type="ORF">CGZ93_10835</name>
</gene>
<dbReference type="EMBL" id="NMVQ01000021">
    <property type="protein sequence ID" value="OYO21152.1"/>
    <property type="molecule type" value="Genomic_DNA"/>
</dbReference>
<dbReference type="OrthoDB" id="3337229at2"/>
<organism evidence="1 2">
    <name type="scientific">Enemella dayhoffiae</name>
    <dbReference type="NCBI Taxonomy" id="2016507"/>
    <lineage>
        <taxon>Bacteria</taxon>
        <taxon>Bacillati</taxon>
        <taxon>Actinomycetota</taxon>
        <taxon>Actinomycetes</taxon>
        <taxon>Propionibacteriales</taxon>
        <taxon>Propionibacteriaceae</taxon>
        <taxon>Enemella</taxon>
    </lineage>
</organism>